<protein>
    <recommendedName>
        <fullName evidence="1">DUF3786 domain-containing protein</fullName>
    </recommendedName>
</protein>
<feature type="domain" description="DUF3786" evidence="1">
    <location>
        <begin position="28"/>
        <end position="199"/>
    </location>
</feature>
<evidence type="ECO:0000313" key="3">
    <source>
        <dbReference type="Proteomes" id="UP000197032"/>
    </source>
</evidence>
<dbReference type="RefSeq" id="WP_088555254.1">
    <property type="nucleotide sequence ID" value="NZ_BDGJ01000207.1"/>
</dbReference>
<dbReference type="EMBL" id="BDGJ01000207">
    <property type="protein sequence ID" value="GAW94271.1"/>
    <property type="molecule type" value="Genomic_DNA"/>
</dbReference>
<comment type="caution">
    <text evidence="2">The sequence shown here is derived from an EMBL/GenBank/DDBJ whole genome shotgun (WGS) entry which is preliminary data.</text>
</comment>
<dbReference type="Proteomes" id="UP000197032">
    <property type="component" value="Unassembled WGS sequence"/>
</dbReference>
<sequence length="211" mass="23684">MNSQSNYLNYQVTYQKAVAELAKKNPIEVSWKSNTAFVEQESAFCISYFNQQYRVAFPSGEVKGPDGKEPALVDKIILLHYLINAQGIPLSRQWITFKELPGGSIYTEPFMKRAIHPFTTIFGNRPELFRQAAATLGGVEQSVGDIAMTIQVLPMVPLTFVLWLGDDEFLPSGNILFDASAPSYLPTEDYAVLPGLAVKRMKRYLEHDART</sequence>
<proteinExistence type="predicted"/>
<dbReference type="AlphaFoldDB" id="A0A1Z5HY52"/>
<dbReference type="OrthoDB" id="159408at2"/>
<keyword evidence="3" id="KW-1185">Reference proteome</keyword>
<evidence type="ECO:0000313" key="2">
    <source>
        <dbReference type="EMBL" id="GAW94271.1"/>
    </source>
</evidence>
<dbReference type="Pfam" id="PF12654">
    <property type="entry name" value="DUF3786"/>
    <property type="match status" value="1"/>
</dbReference>
<gene>
    <name evidence="2" type="ORF">KKC1_33810</name>
</gene>
<evidence type="ECO:0000259" key="1">
    <source>
        <dbReference type="Pfam" id="PF12654"/>
    </source>
</evidence>
<accession>A0A1Z5HY52</accession>
<dbReference type="InterPro" id="IPR024264">
    <property type="entry name" value="DUF3786"/>
</dbReference>
<reference evidence="3" key="1">
    <citation type="journal article" date="2017" name="Appl. Environ. Microbiol.">
        <title>Genomic analysis of Calderihabitans maritimus KKC1, a thermophilic hydrogenogenic carboxydotrophic bacterium isolated from marine sediment.</title>
        <authorList>
            <person name="Omae K."/>
            <person name="Yoneda Y."/>
            <person name="Fukuyama Y."/>
            <person name="Yoshida T."/>
            <person name="Sako Y."/>
        </authorList>
    </citation>
    <scope>NUCLEOTIDE SEQUENCE [LARGE SCALE GENOMIC DNA]</scope>
    <source>
        <strain evidence="3">KKC1</strain>
    </source>
</reference>
<organism evidence="2 3">
    <name type="scientific">Calderihabitans maritimus</name>
    <dbReference type="NCBI Taxonomy" id="1246530"/>
    <lineage>
        <taxon>Bacteria</taxon>
        <taxon>Bacillati</taxon>
        <taxon>Bacillota</taxon>
        <taxon>Clostridia</taxon>
        <taxon>Neomoorellales</taxon>
        <taxon>Calderihabitantaceae</taxon>
        <taxon>Calderihabitans</taxon>
    </lineage>
</organism>
<name>A0A1Z5HY52_9FIRM</name>